<accession>A0A348WBG2</accession>
<keyword evidence="3" id="KW-0238">DNA-binding</keyword>
<dbReference type="Pfam" id="PF03466">
    <property type="entry name" value="LysR_substrate"/>
    <property type="match status" value="1"/>
</dbReference>
<comment type="similarity">
    <text evidence="1">Belongs to the LysR transcriptional regulatory family.</text>
</comment>
<dbReference type="InterPro" id="IPR036388">
    <property type="entry name" value="WH-like_DNA-bd_sf"/>
</dbReference>
<evidence type="ECO:0000313" key="6">
    <source>
        <dbReference type="EMBL" id="HAR51874.1"/>
    </source>
</evidence>
<evidence type="ECO:0000256" key="2">
    <source>
        <dbReference type="ARBA" id="ARBA00023015"/>
    </source>
</evidence>
<dbReference type="PANTHER" id="PTHR30427:SF1">
    <property type="entry name" value="TRANSCRIPTIONAL ACTIVATOR PROTEIN LYSR"/>
    <property type="match status" value="1"/>
</dbReference>
<dbReference type="EMBL" id="DMVW01000086">
    <property type="protein sequence ID" value="HAR51874.1"/>
    <property type="molecule type" value="Genomic_DNA"/>
</dbReference>
<organism evidence="6 7">
    <name type="scientific">Roseovarius nubinhibens</name>
    <dbReference type="NCBI Taxonomy" id="314263"/>
    <lineage>
        <taxon>Bacteria</taxon>
        <taxon>Pseudomonadati</taxon>
        <taxon>Pseudomonadota</taxon>
        <taxon>Alphaproteobacteria</taxon>
        <taxon>Rhodobacterales</taxon>
        <taxon>Roseobacteraceae</taxon>
        <taxon>Roseovarius</taxon>
    </lineage>
</organism>
<keyword evidence="2" id="KW-0805">Transcription regulation</keyword>
<comment type="caution">
    <text evidence="6">The sequence shown here is derived from an EMBL/GenBank/DDBJ whole genome shotgun (WGS) entry which is preliminary data.</text>
</comment>
<dbReference type="AlphaFoldDB" id="A0A348WBG2"/>
<dbReference type="PROSITE" id="PS50931">
    <property type="entry name" value="HTH_LYSR"/>
    <property type="match status" value="1"/>
</dbReference>
<dbReference type="PANTHER" id="PTHR30427">
    <property type="entry name" value="TRANSCRIPTIONAL ACTIVATOR PROTEIN LYSR"/>
    <property type="match status" value="1"/>
</dbReference>
<dbReference type="Proteomes" id="UP000264719">
    <property type="component" value="Unassembled WGS sequence"/>
</dbReference>
<evidence type="ECO:0000313" key="7">
    <source>
        <dbReference type="Proteomes" id="UP000264719"/>
    </source>
</evidence>
<evidence type="ECO:0000256" key="3">
    <source>
        <dbReference type="ARBA" id="ARBA00023125"/>
    </source>
</evidence>
<feature type="domain" description="HTH lysR-type" evidence="5">
    <location>
        <begin position="3"/>
        <end position="60"/>
    </location>
</feature>
<dbReference type="Gene3D" id="3.40.190.290">
    <property type="match status" value="1"/>
</dbReference>
<name>A0A348WBG2_9RHOB</name>
<dbReference type="SUPFAM" id="SSF46785">
    <property type="entry name" value="Winged helix' DNA-binding domain"/>
    <property type="match status" value="1"/>
</dbReference>
<dbReference type="GO" id="GO:0043565">
    <property type="term" value="F:sequence-specific DNA binding"/>
    <property type="evidence" value="ECO:0007669"/>
    <property type="project" value="TreeGrafter"/>
</dbReference>
<dbReference type="GO" id="GO:0010628">
    <property type="term" value="P:positive regulation of gene expression"/>
    <property type="evidence" value="ECO:0007669"/>
    <property type="project" value="TreeGrafter"/>
</dbReference>
<dbReference type="GO" id="GO:0003700">
    <property type="term" value="F:DNA-binding transcription factor activity"/>
    <property type="evidence" value="ECO:0007669"/>
    <property type="project" value="InterPro"/>
</dbReference>
<sequence length="304" mass="33634">MRLKIRHLEVFNALFEAGSVSRAALRLNLSQPAVSVALGKLEEEFGMKLFHRDRGFFAPTREAVLLREEVRHGLAALTRIDQRADEIRAGSAGAISVATNGAMSVNMLPRVIAEFQKENPGIRTNLHVRSSRRVASMVASRQVDIGLIDAPMPVAGLEGEQMRMECVCVMTKDDPLTSHEVITPQLLSGRRVIGVTGDHSVDRQFEDQMVRADAVYERSCTSYFYALARNMVAAGGDVSIIDPVNGKADLKDGVVWRKFHPPIYHDMVVITHRGQPLGIAAKLFLDKLHEGLKPFAVKDDRAEQ</sequence>
<keyword evidence="4" id="KW-0804">Transcription</keyword>
<dbReference type="InterPro" id="IPR005119">
    <property type="entry name" value="LysR_subst-bd"/>
</dbReference>
<dbReference type="SUPFAM" id="SSF53850">
    <property type="entry name" value="Periplasmic binding protein-like II"/>
    <property type="match status" value="1"/>
</dbReference>
<dbReference type="RefSeq" id="WP_216015798.1">
    <property type="nucleotide sequence ID" value="NZ_CAXAXR010000002.1"/>
</dbReference>
<proteinExistence type="inferred from homology"/>
<dbReference type="InterPro" id="IPR036390">
    <property type="entry name" value="WH_DNA-bd_sf"/>
</dbReference>
<protein>
    <submittedName>
        <fullName evidence="6">LysR family transcriptional regulator</fullName>
    </submittedName>
</protein>
<dbReference type="Gene3D" id="1.10.10.10">
    <property type="entry name" value="Winged helix-like DNA-binding domain superfamily/Winged helix DNA-binding domain"/>
    <property type="match status" value="1"/>
</dbReference>
<gene>
    <name evidence="6" type="ORF">DCS45_08370</name>
</gene>
<dbReference type="PRINTS" id="PR00039">
    <property type="entry name" value="HTHLYSR"/>
</dbReference>
<evidence type="ECO:0000259" key="5">
    <source>
        <dbReference type="PROSITE" id="PS50931"/>
    </source>
</evidence>
<dbReference type="InterPro" id="IPR000847">
    <property type="entry name" value="LysR_HTH_N"/>
</dbReference>
<reference evidence="6 7" key="1">
    <citation type="journal article" date="2018" name="Nat. Biotechnol.">
        <title>A standardized bacterial taxonomy based on genome phylogeny substantially revises the tree of life.</title>
        <authorList>
            <person name="Parks D.H."/>
            <person name="Chuvochina M."/>
            <person name="Waite D.W."/>
            <person name="Rinke C."/>
            <person name="Skarshewski A."/>
            <person name="Chaumeil P.A."/>
            <person name="Hugenholtz P."/>
        </authorList>
    </citation>
    <scope>NUCLEOTIDE SEQUENCE [LARGE SCALE GENOMIC DNA]</scope>
    <source>
        <strain evidence="6">UBA9169</strain>
    </source>
</reference>
<evidence type="ECO:0000256" key="1">
    <source>
        <dbReference type="ARBA" id="ARBA00009437"/>
    </source>
</evidence>
<evidence type="ECO:0000256" key="4">
    <source>
        <dbReference type="ARBA" id="ARBA00023163"/>
    </source>
</evidence>
<dbReference type="Pfam" id="PF00126">
    <property type="entry name" value="HTH_1"/>
    <property type="match status" value="1"/>
</dbReference>